<evidence type="ECO:0000313" key="1">
    <source>
        <dbReference type="EMBL" id="KLU64480.1"/>
    </source>
</evidence>
<organism evidence="1 2">
    <name type="scientific">Desulfosporosinus acididurans</name>
    <dbReference type="NCBI Taxonomy" id="476652"/>
    <lineage>
        <taxon>Bacteria</taxon>
        <taxon>Bacillati</taxon>
        <taxon>Bacillota</taxon>
        <taxon>Clostridia</taxon>
        <taxon>Eubacteriales</taxon>
        <taxon>Desulfitobacteriaceae</taxon>
        <taxon>Desulfosporosinus</taxon>
    </lineage>
</organism>
<keyword evidence="2" id="KW-1185">Reference proteome</keyword>
<proteinExistence type="predicted"/>
<comment type="caution">
    <text evidence="1">The sequence shown here is derived from an EMBL/GenBank/DDBJ whole genome shotgun (WGS) entry which is preliminary data.</text>
</comment>
<dbReference type="RefSeq" id="WP_161796473.1">
    <property type="nucleotide sequence ID" value="NZ_LDZY01000014.1"/>
</dbReference>
<dbReference type="STRING" id="476652.DEAC_c36820"/>
<dbReference type="Proteomes" id="UP000036356">
    <property type="component" value="Unassembled WGS sequence"/>
</dbReference>
<dbReference type="PATRIC" id="fig|476652.3.peg.3892"/>
<protein>
    <submittedName>
        <fullName evidence="1">Uncharacterized protein</fullName>
    </submittedName>
</protein>
<accession>A0A0J1FLY9</accession>
<evidence type="ECO:0000313" key="2">
    <source>
        <dbReference type="Proteomes" id="UP000036356"/>
    </source>
</evidence>
<gene>
    <name evidence="1" type="ORF">DEAC_c36820</name>
</gene>
<name>A0A0J1FLY9_9FIRM</name>
<reference evidence="1 2" key="1">
    <citation type="submission" date="2015-06" db="EMBL/GenBank/DDBJ databases">
        <title>Draft genome of the moderately acidophilic sulfate reducer Candidatus Desulfosporosinus acididurans strain M1.</title>
        <authorList>
            <person name="Poehlein A."/>
            <person name="Petzsch P."/>
            <person name="Johnson B.D."/>
            <person name="Schloemann M."/>
            <person name="Daniel R."/>
            <person name="Muehling M."/>
        </authorList>
    </citation>
    <scope>NUCLEOTIDE SEQUENCE [LARGE SCALE GENOMIC DNA]</scope>
    <source>
        <strain evidence="1 2">M1</strain>
    </source>
</reference>
<dbReference type="EMBL" id="LDZY01000014">
    <property type="protein sequence ID" value="KLU64480.1"/>
    <property type="molecule type" value="Genomic_DNA"/>
</dbReference>
<sequence length="57" mass="6320">MPSMKDQYYSSARTMMTLGGKALLVEHIGSTSEPGLYANPKPSEVRTEQIIYIRKGS</sequence>
<dbReference type="AlphaFoldDB" id="A0A0J1FLY9"/>